<dbReference type="GO" id="GO:0051301">
    <property type="term" value="P:cell division"/>
    <property type="evidence" value="ECO:0007669"/>
    <property type="project" value="UniProtKB-KW"/>
</dbReference>
<evidence type="ECO:0000256" key="5">
    <source>
        <dbReference type="ARBA" id="ARBA00022676"/>
    </source>
</evidence>
<dbReference type="PROSITE" id="PS00428">
    <property type="entry name" value="FTSW_RODA_SPOVE"/>
    <property type="match status" value="1"/>
</dbReference>
<feature type="transmembrane region" description="Helical" evidence="22">
    <location>
        <begin position="48"/>
        <end position="65"/>
    </location>
</feature>
<keyword evidence="9" id="KW-0573">Peptidoglycan synthesis</keyword>
<keyword evidence="4 23" id="KW-0132">Cell division</keyword>
<keyword evidence="10 22" id="KW-1133">Transmembrane helix</keyword>
<feature type="transmembrane region" description="Helical" evidence="22">
    <location>
        <begin position="336"/>
        <end position="358"/>
    </location>
</feature>
<dbReference type="Proteomes" id="UP000244338">
    <property type="component" value="Unassembled WGS sequence"/>
</dbReference>
<feature type="transmembrane region" description="Helical" evidence="22">
    <location>
        <begin position="187"/>
        <end position="208"/>
    </location>
</feature>
<organism evidence="23 24">
    <name type="scientific">Candidatus Carbonibacillus altaicus</name>
    <dbReference type="NCBI Taxonomy" id="2163959"/>
    <lineage>
        <taxon>Bacteria</taxon>
        <taxon>Bacillati</taxon>
        <taxon>Bacillota</taxon>
        <taxon>Bacilli</taxon>
        <taxon>Bacillales</taxon>
        <taxon>Candidatus Carbonibacillus</taxon>
    </lineage>
</organism>
<evidence type="ECO:0000256" key="8">
    <source>
        <dbReference type="ARBA" id="ARBA00022960"/>
    </source>
</evidence>
<evidence type="ECO:0000256" key="14">
    <source>
        <dbReference type="ARBA" id="ARBA00032370"/>
    </source>
</evidence>
<keyword evidence="13" id="KW-0961">Cell wall biogenesis/degradation</keyword>
<evidence type="ECO:0000256" key="21">
    <source>
        <dbReference type="ARBA" id="ARBA00049966"/>
    </source>
</evidence>
<comment type="similarity">
    <text evidence="16">Belongs to the SEDS family. FtsW subfamily.</text>
</comment>
<feature type="transmembrane region" description="Helical" evidence="22">
    <location>
        <begin position="110"/>
        <end position="128"/>
    </location>
</feature>
<evidence type="ECO:0000256" key="2">
    <source>
        <dbReference type="ARBA" id="ARBA00004752"/>
    </source>
</evidence>
<dbReference type="EC" id="2.4.99.28" evidence="19"/>
<comment type="caution">
    <text evidence="23">The sequence shown here is derived from an EMBL/GenBank/DDBJ whole genome shotgun (WGS) entry which is preliminary data.</text>
</comment>
<dbReference type="PANTHER" id="PTHR30474:SF2">
    <property type="entry name" value="PEPTIDOGLYCAN GLYCOSYLTRANSFERASE FTSW-RELATED"/>
    <property type="match status" value="1"/>
</dbReference>
<feature type="transmembrane region" description="Helical" evidence="22">
    <location>
        <begin position="299"/>
        <end position="324"/>
    </location>
</feature>
<evidence type="ECO:0000256" key="19">
    <source>
        <dbReference type="ARBA" id="ARBA00044770"/>
    </source>
</evidence>
<dbReference type="InterPro" id="IPR001182">
    <property type="entry name" value="FtsW/RodA"/>
</dbReference>
<comment type="pathway">
    <text evidence="2">Cell wall biogenesis; peptidoglycan biosynthesis.</text>
</comment>
<evidence type="ECO:0000256" key="12">
    <source>
        <dbReference type="ARBA" id="ARBA00023306"/>
    </source>
</evidence>
<dbReference type="GO" id="GO:0032153">
    <property type="term" value="C:cell division site"/>
    <property type="evidence" value="ECO:0007669"/>
    <property type="project" value="TreeGrafter"/>
</dbReference>
<evidence type="ECO:0000256" key="6">
    <source>
        <dbReference type="ARBA" id="ARBA00022679"/>
    </source>
</evidence>
<dbReference type="InterPro" id="IPR013437">
    <property type="entry name" value="FtsW"/>
</dbReference>
<dbReference type="GO" id="GO:0005886">
    <property type="term" value="C:plasma membrane"/>
    <property type="evidence" value="ECO:0007669"/>
    <property type="project" value="UniProtKB-SubCell"/>
</dbReference>
<evidence type="ECO:0000256" key="20">
    <source>
        <dbReference type="ARBA" id="ARBA00049902"/>
    </source>
</evidence>
<comment type="catalytic activity">
    <reaction evidence="20">
        <text>[GlcNAc-(1-&gt;4)-Mur2Ac(oyl-L-Ala-gamma-D-Glu-L-Lys-D-Ala-D-Ala)](n)-di-trans,octa-cis-undecaprenyl diphosphate + beta-D-GlcNAc-(1-&gt;4)-Mur2Ac(oyl-L-Ala-gamma-D-Glu-L-Lys-D-Ala-D-Ala)-di-trans,octa-cis-undecaprenyl diphosphate = [GlcNAc-(1-&gt;4)-Mur2Ac(oyl-L-Ala-gamma-D-Glu-L-Lys-D-Ala-D-Ala)](n+1)-di-trans,octa-cis-undecaprenyl diphosphate + di-trans,octa-cis-undecaprenyl diphosphate + H(+)</text>
        <dbReference type="Rhea" id="RHEA:23708"/>
        <dbReference type="Rhea" id="RHEA-COMP:9602"/>
        <dbReference type="Rhea" id="RHEA-COMP:9603"/>
        <dbReference type="ChEBI" id="CHEBI:15378"/>
        <dbReference type="ChEBI" id="CHEBI:58405"/>
        <dbReference type="ChEBI" id="CHEBI:60033"/>
        <dbReference type="ChEBI" id="CHEBI:78435"/>
        <dbReference type="EC" id="2.4.99.28"/>
    </reaction>
</comment>
<keyword evidence="6" id="KW-0808">Transferase</keyword>
<evidence type="ECO:0000256" key="10">
    <source>
        <dbReference type="ARBA" id="ARBA00022989"/>
    </source>
</evidence>
<dbReference type="NCBIfam" id="TIGR02614">
    <property type="entry name" value="ftsW"/>
    <property type="match status" value="1"/>
</dbReference>
<keyword evidence="11 22" id="KW-0472">Membrane</keyword>
<evidence type="ECO:0000256" key="7">
    <source>
        <dbReference type="ARBA" id="ARBA00022692"/>
    </source>
</evidence>
<dbReference type="InterPro" id="IPR018365">
    <property type="entry name" value="Cell_cycle_FtsW-rel_CS"/>
</dbReference>
<dbReference type="Pfam" id="PF01098">
    <property type="entry name" value="FTSW_RODA_SPOVE"/>
    <property type="match status" value="1"/>
</dbReference>
<comment type="function">
    <text evidence="21">Peptidoglycan polymerase that is essential for cell division.</text>
</comment>
<feature type="transmembrane region" description="Helical" evidence="22">
    <location>
        <begin position="7"/>
        <end position="28"/>
    </location>
</feature>
<evidence type="ECO:0000256" key="13">
    <source>
        <dbReference type="ARBA" id="ARBA00023316"/>
    </source>
</evidence>
<sequence length="387" mass="42676">MQRKAPDFLFLFLTLIFTAFGLVMVFSASHVIAYKEYGDAAYFLKRQAMWAGLGIIVMIVVMNIRPRFFKRITPFLLLTVFLLLFTVYIPGIGVELNGSRSWIRVSGFSLQPGEAIKPALILYIAYLLEKKGEGVRNFKNGLMPPLIVTASLVLPVVLQNDLGTAMIALMTVMVMLFVGGARFLHMLVLGVGAAVFAGIFILLFSYRLKRITAFLDPWQDPLVSGYQLIQSLYAIAHGGLYGSGLKSIQQFFYLPFPYNDFIFAIIAEQLGFIGAGTFIVLYALWILQGILISVKSGDFYSQLIGIGSISAIAIQAIINIGGVTGMLPITGVTLPLISYGGSSMIVTFFLSGLILGISRSRRERQKDRKKSAMPVLKHATHLTSRMN</sequence>
<evidence type="ECO:0000256" key="9">
    <source>
        <dbReference type="ARBA" id="ARBA00022984"/>
    </source>
</evidence>
<proteinExistence type="inferred from homology"/>
<keyword evidence="8" id="KW-0133">Cell shape</keyword>
<dbReference type="GO" id="GO:0015648">
    <property type="term" value="F:lipid-linked peptidoglycan transporter activity"/>
    <property type="evidence" value="ECO:0007669"/>
    <property type="project" value="TreeGrafter"/>
</dbReference>
<keyword evidence="7 22" id="KW-0812">Transmembrane</keyword>
<evidence type="ECO:0000256" key="1">
    <source>
        <dbReference type="ARBA" id="ARBA00004651"/>
    </source>
</evidence>
<dbReference type="PANTHER" id="PTHR30474">
    <property type="entry name" value="CELL CYCLE PROTEIN"/>
    <property type="match status" value="1"/>
</dbReference>
<dbReference type="GO" id="GO:0009252">
    <property type="term" value="P:peptidoglycan biosynthetic process"/>
    <property type="evidence" value="ECO:0007669"/>
    <property type="project" value="UniProtKB-KW"/>
</dbReference>
<dbReference type="GO" id="GO:0071555">
    <property type="term" value="P:cell wall organization"/>
    <property type="evidence" value="ECO:0007669"/>
    <property type="project" value="UniProtKB-KW"/>
</dbReference>
<dbReference type="AlphaFoldDB" id="A0A2R6Y1E9"/>
<feature type="transmembrane region" description="Helical" evidence="22">
    <location>
        <begin position="261"/>
        <end position="287"/>
    </location>
</feature>
<comment type="subcellular location">
    <subcellularLocation>
        <location evidence="1">Cell membrane</location>
        <topology evidence="1">Multi-pass membrane protein</topology>
    </subcellularLocation>
</comment>
<protein>
    <recommendedName>
        <fullName evidence="17">Probable peptidoglycan glycosyltransferase FtsW</fullName>
        <ecNumber evidence="19">2.4.99.28</ecNumber>
    </recommendedName>
    <alternativeName>
        <fullName evidence="18">Cell division protein FtsW</fullName>
    </alternativeName>
    <alternativeName>
        <fullName evidence="15">Cell wall polymerase</fullName>
    </alternativeName>
    <alternativeName>
        <fullName evidence="14">Peptidoglycan polymerase</fullName>
    </alternativeName>
</protein>
<keyword evidence="3" id="KW-1003">Cell membrane</keyword>
<feature type="transmembrane region" description="Helical" evidence="22">
    <location>
        <begin position="164"/>
        <end position="180"/>
    </location>
</feature>
<keyword evidence="12" id="KW-0131">Cell cycle</keyword>
<evidence type="ECO:0000256" key="11">
    <source>
        <dbReference type="ARBA" id="ARBA00023136"/>
    </source>
</evidence>
<name>A0A2R6Y1E9_9BACL</name>
<reference evidence="24" key="1">
    <citation type="journal article" date="2018" name="Sci. Rep.">
        <title>Lignite coal burning seam in the remote Altai Mountains harbors a hydrogen-driven thermophilic microbial community.</title>
        <authorList>
            <person name="Kadnikov V.V."/>
            <person name="Mardanov A.V."/>
            <person name="Ivasenko D.A."/>
            <person name="Antsiferov D.V."/>
            <person name="Beletsky A.V."/>
            <person name="Karnachuk O.V."/>
            <person name="Ravin N.V."/>
        </authorList>
    </citation>
    <scope>NUCLEOTIDE SEQUENCE [LARGE SCALE GENOMIC DNA]</scope>
</reference>
<evidence type="ECO:0000256" key="3">
    <source>
        <dbReference type="ARBA" id="ARBA00022475"/>
    </source>
</evidence>
<evidence type="ECO:0000313" key="23">
    <source>
        <dbReference type="EMBL" id="PTQ56504.1"/>
    </source>
</evidence>
<evidence type="ECO:0000256" key="16">
    <source>
        <dbReference type="ARBA" id="ARBA00038053"/>
    </source>
</evidence>
<keyword evidence="5" id="KW-0328">Glycosyltransferase</keyword>
<feature type="transmembrane region" description="Helical" evidence="22">
    <location>
        <begin position="72"/>
        <end position="90"/>
    </location>
</feature>
<evidence type="ECO:0000313" key="24">
    <source>
        <dbReference type="Proteomes" id="UP000244338"/>
    </source>
</evidence>
<gene>
    <name evidence="23" type="ORF">BSOLF_0139</name>
</gene>
<evidence type="ECO:0000256" key="18">
    <source>
        <dbReference type="ARBA" id="ARBA00041418"/>
    </source>
</evidence>
<evidence type="ECO:0000256" key="15">
    <source>
        <dbReference type="ARBA" id="ARBA00033270"/>
    </source>
</evidence>
<evidence type="ECO:0000256" key="4">
    <source>
        <dbReference type="ARBA" id="ARBA00022618"/>
    </source>
</evidence>
<evidence type="ECO:0000256" key="17">
    <source>
        <dbReference type="ARBA" id="ARBA00041185"/>
    </source>
</evidence>
<dbReference type="GO" id="GO:0008955">
    <property type="term" value="F:peptidoglycan glycosyltransferase activity"/>
    <property type="evidence" value="ECO:0007669"/>
    <property type="project" value="UniProtKB-EC"/>
</dbReference>
<evidence type="ECO:0000256" key="22">
    <source>
        <dbReference type="SAM" id="Phobius"/>
    </source>
</evidence>
<feature type="transmembrane region" description="Helical" evidence="22">
    <location>
        <begin position="140"/>
        <end position="158"/>
    </location>
</feature>
<accession>A0A2R6Y1E9</accession>
<dbReference type="GO" id="GO:0008360">
    <property type="term" value="P:regulation of cell shape"/>
    <property type="evidence" value="ECO:0007669"/>
    <property type="project" value="UniProtKB-KW"/>
</dbReference>
<dbReference type="EMBL" id="PEBX01000026">
    <property type="protein sequence ID" value="PTQ56504.1"/>
    <property type="molecule type" value="Genomic_DNA"/>
</dbReference>